<protein>
    <recommendedName>
        <fullName evidence="3">MalT-like TPR region domain-containing protein</fullName>
    </recommendedName>
</protein>
<dbReference type="InterPro" id="IPR011990">
    <property type="entry name" value="TPR-like_helical_dom_sf"/>
</dbReference>
<feature type="transmembrane region" description="Helical" evidence="1">
    <location>
        <begin position="15"/>
        <end position="33"/>
    </location>
</feature>
<comment type="caution">
    <text evidence="2">The sequence shown here is derived from an EMBL/GenBank/DDBJ whole genome shotgun (WGS) entry which is preliminary data.</text>
</comment>
<keyword evidence="1" id="KW-1133">Transmembrane helix</keyword>
<feature type="non-terminal residue" evidence="2">
    <location>
        <position position="1"/>
    </location>
</feature>
<reference evidence="2" key="1">
    <citation type="journal article" date="2014" name="Front. Microbiol.">
        <title>High frequency of phylogenetically diverse reductive dehalogenase-homologous genes in deep subseafloor sedimentary metagenomes.</title>
        <authorList>
            <person name="Kawai M."/>
            <person name="Futagami T."/>
            <person name="Toyoda A."/>
            <person name="Takaki Y."/>
            <person name="Nishi S."/>
            <person name="Hori S."/>
            <person name="Arai W."/>
            <person name="Tsubouchi T."/>
            <person name="Morono Y."/>
            <person name="Uchiyama I."/>
            <person name="Ito T."/>
            <person name="Fujiyama A."/>
            <person name="Inagaki F."/>
            <person name="Takami H."/>
        </authorList>
    </citation>
    <scope>NUCLEOTIDE SEQUENCE</scope>
    <source>
        <strain evidence="2">Expedition CK06-06</strain>
    </source>
</reference>
<name>X1BCI5_9ZZZZ</name>
<keyword evidence="1" id="KW-0472">Membrane</keyword>
<dbReference type="AlphaFoldDB" id="X1BCI5"/>
<gene>
    <name evidence="2" type="ORF">S01H4_27701</name>
</gene>
<proteinExistence type="predicted"/>
<evidence type="ECO:0000313" key="2">
    <source>
        <dbReference type="EMBL" id="GAG78922.1"/>
    </source>
</evidence>
<organism evidence="2">
    <name type="scientific">marine sediment metagenome</name>
    <dbReference type="NCBI Taxonomy" id="412755"/>
    <lineage>
        <taxon>unclassified sequences</taxon>
        <taxon>metagenomes</taxon>
        <taxon>ecological metagenomes</taxon>
    </lineage>
</organism>
<dbReference type="Gene3D" id="1.25.40.10">
    <property type="entry name" value="Tetratricopeptide repeat domain"/>
    <property type="match status" value="1"/>
</dbReference>
<evidence type="ECO:0008006" key="3">
    <source>
        <dbReference type="Google" id="ProtNLM"/>
    </source>
</evidence>
<keyword evidence="1" id="KW-0812">Transmembrane</keyword>
<sequence length="201" mass="23537">EFDKAEEYLMKSLKLYGSIQLTTFVGKTLYFLIRLSLRKKSINQARDYLKLFHKFNVERGEGTISFHYQLCNALILKSSPRLHDKTEAEKILRDLLNKVEQGDIMPQFSDEIFVSIHLCELLLSELEMTNEMTVLGEIEPIIINLLKYAETRRSYYWFVEVKILQAKLSLITFEMVKSQRFLTQAQHTFSKSVTARAQLSQ</sequence>
<dbReference type="EMBL" id="BART01013598">
    <property type="protein sequence ID" value="GAG78922.1"/>
    <property type="molecule type" value="Genomic_DNA"/>
</dbReference>
<accession>X1BCI5</accession>
<evidence type="ECO:0000256" key="1">
    <source>
        <dbReference type="SAM" id="Phobius"/>
    </source>
</evidence>